<dbReference type="Proteomes" id="UP000676565">
    <property type="component" value="Unassembled WGS sequence"/>
</dbReference>
<comment type="caution">
    <text evidence="5">The sequence shown here is derived from an EMBL/GenBank/DDBJ whole genome shotgun (WGS) entry which is preliminary data.</text>
</comment>
<gene>
    <name evidence="5" type="ORF">J8F10_32280</name>
</gene>
<dbReference type="SMART" id="SM00342">
    <property type="entry name" value="HTH_ARAC"/>
    <property type="match status" value="1"/>
</dbReference>
<evidence type="ECO:0000256" key="1">
    <source>
        <dbReference type="ARBA" id="ARBA00023015"/>
    </source>
</evidence>
<evidence type="ECO:0000256" key="3">
    <source>
        <dbReference type="ARBA" id="ARBA00023163"/>
    </source>
</evidence>
<dbReference type="EMBL" id="JAGKQQ010000001">
    <property type="protein sequence ID" value="MBP3959946.1"/>
    <property type="molecule type" value="Genomic_DNA"/>
</dbReference>
<dbReference type="Pfam" id="PF12833">
    <property type="entry name" value="HTH_18"/>
    <property type="match status" value="1"/>
</dbReference>
<evidence type="ECO:0000256" key="2">
    <source>
        <dbReference type="ARBA" id="ARBA00023125"/>
    </source>
</evidence>
<organism evidence="5 6">
    <name type="scientific">Gemmata palustris</name>
    <dbReference type="NCBI Taxonomy" id="2822762"/>
    <lineage>
        <taxon>Bacteria</taxon>
        <taxon>Pseudomonadati</taxon>
        <taxon>Planctomycetota</taxon>
        <taxon>Planctomycetia</taxon>
        <taxon>Gemmatales</taxon>
        <taxon>Gemmataceae</taxon>
        <taxon>Gemmata</taxon>
    </lineage>
</organism>
<reference evidence="5 6" key="1">
    <citation type="submission" date="2021-04" db="EMBL/GenBank/DDBJ databases">
        <authorList>
            <person name="Ivanova A."/>
        </authorList>
    </citation>
    <scope>NUCLEOTIDE SEQUENCE [LARGE SCALE GENOMIC DNA]</scope>
    <source>
        <strain evidence="5 6">G18</strain>
    </source>
</reference>
<sequence>MSIPRGSFPAQPPVALARSLSDFDQLAAFYSGWSGRFEQLSSGRFDGTLSLARGRAGRIVSVDLNQTVLARGRGAPGLFSLYTVTPANAGGIWQGRRLDPGQFVVHGPDTETNHYTARRCTSTGISAGADFMEEAARSLSGGAAGAWPTTWDALVPAPDAYSRVHNKILQLLARAVADPALLATGEGHQLEQECVRAVVAGVAPVGVARRSALSLAALVRRAEELMRAHLREPLGAIDLCKELRVSDRTLRLAFHERLGLGPMAYYKAVRLNTVRSGLKADPAAAISDVARGYGFHHLGNFAADYRRLFGERPSQTDRARSTERVFTFDPPDGLA</sequence>
<keyword evidence="6" id="KW-1185">Reference proteome</keyword>
<keyword evidence="2" id="KW-0238">DNA-binding</keyword>
<keyword evidence="3" id="KW-0804">Transcription</keyword>
<feature type="domain" description="HTH araC/xylS-type" evidence="4">
    <location>
        <begin position="220"/>
        <end position="319"/>
    </location>
</feature>
<dbReference type="PANTHER" id="PTHR46796">
    <property type="entry name" value="HTH-TYPE TRANSCRIPTIONAL ACTIVATOR RHAS-RELATED"/>
    <property type="match status" value="1"/>
</dbReference>
<name>A0ABS5C1U6_9BACT</name>
<dbReference type="PANTHER" id="PTHR46796:SF12">
    <property type="entry name" value="HTH-TYPE DNA-BINDING TRANSCRIPTIONAL ACTIVATOR EUTR"/>
    <property type="match status" value="1"/>
</dbReference>
<dbReference type="Gene3D" id="1.10.10.60">
    <property type="entry name" value="Homeodomain-like"/>
    <property type="match status" value="1"/>
</dbReference>
<protein>
    <submittedName>
        <fullName evidence="5">Helix-turn-helix domain-containing protein</fullName>
    </submittedName>
</protein>
<dbReference type="RefSeq" id="WP_210660861.1">
    <property type="nucleotide sequence ID" value="NZ_JAGKQQ010000001.1"/>
</dbReference>
<dbReference type="InterPro" id="IPR018060">
    <property type="entry name" value="HTH_AraC"/>
</dbReference>
<accession>A0ABS5C1U6</accession>
<proteinExistence type="predicted"/>
<dbReference type="InterPro" id="IPR050204">
    <property type="entry name" value="AraC_XylS_family_regulators"/>
</dbReference>
<dbReference type="PROSITE" id="PS01124">
    <property type="entry name" value="HTH_ARAC_FAMILY_2"/>
    <property type="match status" value="1"/>
</dbReference>
<evidence type="ECO:0000313" key="5">
    <source>
        <dbReference type="EMBL" id="MBP3959946.1"/>
    </source>
</evidence>
<evidence type="ECO:0000313" key="6">
    <source>
        <dbReference type="Proteomes" id="UP000676565"/>
    </source>
</evidence>
<evidence type="ECO:0000259" key="4">
    <source>
        <dbReference type="PROSITE" id="PS01124"/>
    </source>
</evidence>
<keyword evidence="1" id="KW-0805">Transcription regulation</keyword>